<gene>
    <name evidence="2" type="ORF">EPV75_10115</name>
</gene>
<dbReference type="Proteomes" id="UP000285478">
    <property type="component" value="Chromosome"/>
</dbReference>
<evidence type="ECO:0000313" key="2">
    <source>
        <dbReference type="EMBL" id="QAB15995.1"/>
    </source>
</evidence>
<evidence type="ECO:0000256" key="1">
    <source>
        <dbReference type="SAM" id="MobiDB-lite"/>
    </source>
</evidence>
<accession>A0A410H4Z1</accession>
<organism evidence="2 3">
    <name type="scientific">Hydrogenovibrio thermophilus</name>
    <dbReference type="NCBI Taxonomy" id="265883"/>
    <lineage>
        <taxon>Bacteria</taxon>
        <taxon>Pseudomonadati</taxon>
        <taxon>Pseudomonadota</taxon>
        <taxon>Gammaproteobacteria</taxon>
        <taxon>Thiotrichales</taxon>
        <taxon>Piscirickettsiaceae</taxon>
        <taxon>Hydrogenovibrio</taxon>
    </lineage>
</organism>
<reference evidence="2 3" key="1">
    <citation type="journal article" date="2018" name="Environ. Microbiol.">
        <title>Genomes of ubiquitous marine and hypersaline Hydrogenovibrio, Thiomicrorhabdus and Thiomicrospira spp. encode a diversity of mechanisms to sustain chemolithoautotrophy in heterogeneous environments.</title>
        <authorList>
            <person name="Scott K.M."/>
            <person name="Williams J."/>
            <person name="Porter C.M.B."/>
            <person name="Russel S."/>
            <person name="Harmer T.L."/>
            <person name="Paul J.H."/>
            <person name="Antonen K.M."/>
            <person name="Bridges M.K."/>
            <person name="Camper G.J."/>
            <person name="Campla C.K."/>
            <person name="Casella L.G."/>
            <person name="Chase E."/>
            <person name="Conrad J.W."/>
            <person name="Cruz M.C."/>
            <person name="Dunlap D.S."/>
            <person name="Duran L."/>
            <person name="Fahsbender E.M."/>
            <person name="Goldsmith D.B."/>
            <person name="Keeley R.F."/>
            <person name="Kondoff M.R."/>
            <person name="Kussy B.I."/>
            <person name="Lane M.K."/>
            <person name="Lawler S."/>
            <person name="Leigh B.A."/>
            <person name="Lewis C."/>
            <person name="Lostal L.M."/>
            <person name="Marking D."/>
            <person name="Mancera P.A."/>
            <person name="McClenthan E.C."/>
            <person name="McIntyre E.A."/>
            <person name="Mine J.A."/>
            <person name="Modi S."/>
            <person name="Moore B.D."/>
            <person name="Morgan W.A."/>
            <person name="Nelson K.M."/>
            <person name="Nguyen K.N."/>
            <person name="Ogburn N."/>
            <person name="Parrino D.G."/>
            <person name="Pedapudi A.D."/>
            <person name="Pelham R.P."/>
            <person name="Preece A.M."/>
            <person name="Rampersad E.A."/>
            <person name="Richardson J.C."/>
            <person name="Rodgers C.M."/>
            <person name="Schaffer B.L."/>
            <person name="Sheridan N.E."/>
            <person name="Solone M.R."/>
            <person name="Staley Z.R."/>
            <person name="Tabuchi M."/>
            <person name="Waide R.J."/>
            <person name="Wanjugi P.W."/>
            <person name="Young S."/>
            <person name="Clum A."/>
            <person name="Daum C."/>
            <person name="Huntemann M."/>
            <person name="Ivanova N."/>
            <person name="Kyrpides N."/>
            <person name="Mikhailova N."/>
            <person name="Palaniappan K."/>
            <person name="Pillay M."/>
            <person name="Reddy T.B.K."/>
            <person name="Shapiro N."/>
            <person name="Stamatis D."/>
            <person name="Varghese N."/>
            <person name="Woyke T."/>
            <person name="Boden R."/>
            <person name="Freyermuth S.K."/>
            <person name="Kerfeld C.A."/>
        </authorList>
    </citation>
    <scope>NUCLEOTIDE SEQUENCE [LARGE SCALE GENOMIC DNA]</scope>
    <source>
        <strain evidence="2 3">JR-2</strain>
    </source>
</reference>
<feature type="compositionally biased region" description="Acidic residues" evidence="1">
    <location>
        <begin position="326"/>
        <end position="338"/>
    </location>
</feature>
<name>A0A410H4Z1_9GAMM</name>
<dbReference type="EMBL" id="CP035033">
    <property type="protein sequence ID" value="QAB15995.1"/>
    <property type="molecule type" value="Genomic_DNA"/>
</dbReference>
<sequence>MSLIKPQNDYISSLLNSASNNKSANGLEGLFKASQQADEKALENSQALPNLSDFFSASPQGLQAVSGSTQYQQSYAYSQTMTMQIQTQEGDTVQVDFRQLYAQYQSYKSEYGQEEGPSGARYFESTEEMEATAFEERFGFSVQGDLNEDELNAIFDVFEKVDALSNEFFNGDIEKAFAKAQELEIDFGQIQSFSLDMQKTEMYAANYQQAQAYQGVQDTETGDAVSGGQIAQLPPYLQNMQDAVEKLDEFFANAREKFDEWLADSLAQRAGEEGQAATWYDRVKEFHDQLANAAGLDTVTLKPSGIEVPAGPTFDSMDDASGNESADSEAAETTQDTE</sequence>
<keyword evidence="3" id="KW-1185">Reference proteome</keyword>
<feature type="region of interest" description="Disordered" evidence="1">
    <location>
        <begin position="302"/>
        <end position="338"/>
    </location>
</feature>
<evidence type="ECO:0008006" key="4">
    <source>
        <dbReference type="Google" id="ProtNLM"/>
    </source>
</evidence>
<dbReference type="KEGG" id="htr:EPV75_10115"/>
<protein>
    <recommendedName>
        <fullName evidence="4">DUF5610 domain-containing protein</fullName>
    </recommendedName>
</protein>
<dbReference type="AlphaFoldDB" id="A0A410H4Z1"/>
<evidence type="ECO:0000313" key="3">
    <source>
        <dbReference type="Proteomes" id="UP000285478"/>
    </source>
</evidence>
<dbReference type="RefSeq" id="WP_128385306.1">
    <property type="nucleotide sequence ID" value="NZ_CP035033.1"/>
</dbReference>
<proteinExistence type="predicted"/>